<proteinExistence type="predicted"/>
<organism evidence="2 3">
    <name type="scientific">Tetrapyrgos nigripes</name>
    <dbReference type="NCBI Taxonomy" id="182062"/>
    <lineage>
        <taxon>Eukaryota</taxon>
        <taxon>Fungi</taxon>
        <taxon>Dikarya</taxon>
        <taxon>Basidiomycota</taxon>
        <taxon>Agaricomycotina</taxon>
        <taxon>Agaricomycetes</taxon>
        <taxon>Agaricomycetidae</taxon>
        <taxon>Agaricales</taxon>
        <taxon>Marasmiineae</taxon>
        <taxon>Marasmiaceae</taxon>
        <taxon>Tetrapyrgos</taxon>
    </lineage>
</organism>
<feature type="region of interest" description="Disordered" evidence="1">
    <location>
        <begin position="1"/>
        <end position="109"/>
    </location>
</feature>
<feature type="compositionally biased region" description="Basic residues" evidence="1">
    <location>
        <begin position="36"/>
        <end position="49"/>
    </location>
</feature>
<evidence type="ECO:0000313" key="3">
    <source>
        <dbReference type="Proteomes" id="UP000559256"/>
    </source>
</evidence>
<keyword evidence="3" id="KW-1185">Reference proteome</keyword>
<name>A0A8H5LHN7_9AGAR</name>
<feature type="compositionally biased region" description="Polar residues" evidence="1">
    <location>
        <begin position="97"/>
        <end position="106"/>
    </location>
</feature>
<dbReference type="OrthoDB" id="2497589at2759"/>
<protein>
    <submittedName>
        <fullName evidence="2">Uncharacterized protein</fullName>
    </submittedName>
</protein>
<evidence type="ECO:0000256" key="1">
    <source>
        <dbReference type="SAM" id="MobiDB-lite"/>
    </source>
</evidence>
<feature type="compositionally biased region" description="Acidic residues" evidence="1">
    <location>
        <begin position="148"/>
        <end position="177"/>
    </location>
</feature>
<sequence length="177" mass="18387">MAGTKRGAAEDSPSTSPRTRSSKVAKTDSSTPASAKKGKASAKGGKKSPKATLSASQFKAKALPLHVNTTHTPSVASDDGATSATNVDPGHFGSVTPVASSFNTGSYGWKGSKRITVELENDDAGEKEKVWVMLTINATVMGSKQAPGDEEEAAEEGEEEEVKEEEEAKEDAGSDEE</sequence>
<evidence type="ECO:0000313" key="2">
    <source>
        <dbReference type="EMBL" id="KAF5357489.1"/>
    </source>
</evidence>
<feature type="region of interest" description="Disordered" evidence="1">
    <location>
        <begin position="141"/>
        <end position="177"/>
    </location>
</feature>
<gene>
    <name evidence="2" type="ORF">D9758_012519</name>
</gene>
<accession>A0A8H5LHN7</accession>
<reference evidence="2 3" key="1">
    <citation type="journal article" date="2020" name="ISME J.">
        <title>Uncovering the hidden diversity of litter-decomposition mechanisms in mushroom-forming fungi.</title>
        <authorList>
            <person name="Floudas D."/>
            <person name="Bentzer J."/>
            <person name="Ahren D."/>
            <person name="Johansson T."/>
            <person name="Persson P."/>
            <person name="Tunlid A."/>
        </authorList>
    </citation>
    <scope>NUCLEOTIDE SEQUENCE [LARGE SCALE GENOMIC DNA]</scope>
    <source>
        <strain evidence="2 3">CBS 291.85</strain>
    </source>
</reference>
<dbReference type="Proteomes" id="UP000559256">
    <property type="component" value="Unassembled WGS sequence"/>
</dbReference>
<dbReference type="EMBL" id="JAACJM010000051">
    <property type="protein sequence ID" value="KAF5357489.1"/>
    <property type="molecule type" value="Genomic_DNA"/>
</dbReference>
<dbReference type="AlphaFoldDB" id="A0A8H5LHN7"/>
<comment type="caution">
    <text evidence="2">The sequence shown here is derived from an EMBL/GenBank/DDBJ whole genome shotgun (WGS) entry which is preliminary data.</text>
</comment>
<feature type="compositionally biased region" description="Polar residues" evidence="1">
    <location>
        <begin position="67"/>
        <end position="86"/>
    </location>
</feature>